<keyword evidence="1" id="KW-0812">Transmembrane</keyword>
<protein>
    <submittedName>
        <fullName evidence="2">Uncharacterized protein</fullName>
    </submittedName>
</protein>
<feature type="non-terminal residue" evidence="2">
    <location>
        <position position="1"/>
    </location>
</feature>
<organism evidence="2 3">
    <name type="scientific">Paenibacillus elgii</name>
    <dbReference type="NCBI Taxonomy" id="189691"/>
    <lineage>
        <taxon>Bacteria</taxon>
        <taxon>Bacillati</taxon>
        <taxon>Bacillota</taxon>
        <taxon>Bacilli</taxon>
        <taxon>Bacillales</taxon>
        <taxon>Paenibacillaceae</taxon>
        <taxon>Paenibacillus</taxon>
    </lineage>
</organism>
<gene>
    <name evidence="2" type="ORF">C8Z91_07625</name>
</gene>
<feature type="transmembrane region" description="Helical" evidence="1">
    <location>
        <begin position="70"/>
        <end position="88"/>
    </location>
</feature>
<dbReference type="AlphaFoldDB" id="A0A2T6G6Z7"/>
<comment type="caution">
    <text evidence="2">The sequence shown here is derived from an EMBL/GenBank/DDBJ whole genome shotgun (WGS) entry which is preliminary data.</text>
</comment>
<proteinExistence type="predicted"/>
<sequence length="144" mass="15086">LLNAAWLPGSAGEPSAAAAASPAAGSALAAPSSSHIGRAFDDLRHGRYDVIGAIIARKLAMNVHLIRVSAWSKVLLTALTVMAMLVLRPSGRLRLWEQRYPYLMHGCYANVIGALAALALNDSGIVAAAAMIVYSSVPLLLLKL</sequence>
<keyword evidence="1" id="KW-0472">Membrane</keyword>
<name>A0A2T6G6Z7_9BACL</name>
<evidence type="ECO:0000313" key="3">
    <source>
        <dbReference type="Proteomes" id="UP000244184"/>
    </source>
</evidence>
<accession>A0A2T6G6Z7</accession>
<evidence type="ECO:0000256" key="1">
    <source>
        <dbReference type="SAM" id="Phobius"/>
    </source>
</evidence>
<evidence type="ECO:0000313" key="2">
    <source>
        <dbReference type="EMBL" id="PUA39924.1"/>
    </source>
</evidence>
<keyword evidence="1" id="KW-1133">Transmembrane helix</keyword>
<dbReference type="EMBL" id="PYHP01000019">
    <property type="protein sequence ID" value="PUA39924.1"/>
    <property type="molecule type" value="Genomic_DNA"/>
</dbReference>
<dbReference type="Proteomes" id="UP000244184">
    <property type="component" value="Unassembled WGS sequence"/>
</dbReference>
<reference evidence="2 3" key="1">
    <citation type="submission" date="2018-03" db="EMBL/GenBank/DDBJ databases">
        <title>Genome sequence of Paenibacillus elgii strain AC13 an antimicrobial compound producing bacteria.</title>
        <authorList>
            <person name="Kurokawa A.S."/>
            <person name="Araujo J.F."/>
            <person name="Costa R.A."/>
            <person name="Ortega D.B."/>
            <person name="Pires A.S."/>
            <person name="Pappas G.J.Jr."/>
            <person name="Franco O.L."/>
            <person name="Barreto C."/>
            <person name="Magalhaes B.S."/>
            <person name="Kruger R.H."/>
        </authorList>
    </citation>
    <scope>NUCLEOTIDE SEQUENCE [LARGE SCALE GENOMIC DNA]</scope>
    <source>
        <strain evidence="2 3">AC13</strain>
    </source>
</reference>